<dbReference type="EMBL" id="GGEC01013353">
    <property type="protein sequence ID" value="MBW93836.1"/>
    <property type="molecule type" value="Transcribed_RNA"/>
</dbReference>
<accession>A0A2P2JK35</accession>
<dbReference type="AlphaFoldDB" id="A0A2P2JK35"/>
<sequence length="32" mass="3801">MLLLKLLASRFKTIKFFNDIKSWTFGGLLREL</sequence>
<dbReference type="EMBL" id="GGEC01013351">
    <property type="protein sequence ID" value="MBW93834.1"/>
    <property type="molecule type" value="Transcribed_RNA"/>
</dbReference>
<organism evidence="1">
    <name type="scientific">Rhizophora mucronata</name>
    <name type="common">Asiatic mangrove</name>
    <dbReference type="NCBI Taxonomy" id="61149"/>
    <lineage>
        <taxon>Eukaryota</taxon>
        <taxon>Viridiplantae</taxon>
        <taxon>Streptophyta</taxon>
        <taxon>Embryophyta</taxon>
        <taxon>Tracheophyta</taxon>
        <taxon>Spermatophyta</taxon>
        <taxon>Magnoliopsida</taxon>
        <taxon>eudicotyledons</taxon>
        <taxon>Gunneridae</taxon>
        <taxon>Pentapetalae</taxon>
        <taxon>rosids</taxon>
        <taxon>fabids</taxon>
        <taxon>Malpighiales</taxon>
        <taxon>Rhizophoraceae</taxon>
        <taxon>Rhizophora</taxon>
    </lineage>
</organism>
<name>A0A2P2JK35_RHIMU</name>
<protein>
    <submittedName>
        <fullName evidence="1">Uncharacterized protein</fullName>
    </submittedName>
</protein>
<proteinExistence type="predicted"/>
<reference evidence="1" key="1">
    <citation type="submission" date="2018-02" db="EMBL/GenBank/DDBJ databases">
        <title>Rhizophora mucronata_Transcriptome.</title>
        <authorList>
            <person name="Meera S.P."/>
            <person name="Sreeshan A."/>
            <person name="Augustine A."/>
        </authorList>
    </citation>
    <scope>NUCLEOTIDE SEQUENCE</scope>
    <source>
        <tissue evidence="1">Leaf</tissue>
    </source>
</reference>
<evidence type="ECO:0000313" key="1">
    <source>
        <dbReference type="EMBL" id="MBW93836.1"/>
    </source>
</evidence>